<proteinExistence type="predicted"/>
<dbReference type="SMART" id="SM00866">
    <property type="entry name" value="UTRA"/>
    <property type="match status" value="1"/>
</dbReference>
<gene>
    <name evidence="5" type="ORF">V4C55_43920</name>
</gene>
<keyword evidence="3" id="KW-0804">Transcription</keyword>
<dbReference type="PANTHER" id="PTHR44846">
    <property type="entry name" value="MANNOSYL-D-GLYCERATE TRANSPORT/METABOLISM SYSTEM REPRESSOR MNGR-RELATED"/>
    <property type="match status" value="1"/>
</dbReference>
<dbReference type="Pfam" id="PF07702">
    <property type="entry name" value="UTRA"/>
    <property type="match status" value="1"/>
</dbReference>
<dbReference type="CDD" id="cd07377">
    <property type="entry name" value="WHTH_GntR"/>
    <property type="match status" value="1"/>
</dbReference>
<evidence type="ECO:0000313" key="6">
    <source>
        <dbReference type="Proteomes" id="UP001494588"/>
    </source>
</evidence>
<keyword evidence="1" id="KW-0805">Transcription regulation</keyword>
<comment type="caution">
    <text evidence="5">The sequence shown here is derived from an EMBL/GenBank/DDBJ whole genome shotgun (WGS) entry which is preliminary data.</text>
</comment>
<evidence type="ECO:0000256" key="1">
    <source>
        <dbReference type="ARBA" id="ARBA00023015"/>
    </source>
</evidence>
<dbReference type="InterPro" id="IPR050679">
    <property type="entry name" value="Bact_HTH_transcr_reg"/>
</dbReference>
<dbReference type="Pfam" id="PF00392">
    <property type="entry name" value="GntR"/>
    <property type="match status" value="1"/>
</dbReference>
<dbReference type="InterPro" id="IPR036388">
    <property type="entry name" value="WH-like_DNA-bd_sf"/>
</dbReference>
<name>A0ABU9QT02_9BURK</name>
<organism evidence="5 6">
    <name type="scientific">Paraburkholderia sabiae</name>
    <dbReference type="NCBI Taxonomy" id="273251"/>
    <lineage>
        <taxon>Bacteria</taxon>
        <taxon>Pseudomonadati</taxon>
        <taxon>Pseudomonadota</taxon>
        <taxon>Betaproteobacteria</taxon>
        <taxon>Burkholderiales</taxon>
        <taxon>Burkholderiaceae</taxon>
        <taxon>Paraburkholderia</taxon>
    </lineage>
</organism>
<evidence type="ECO:0000256" key="2">
    <source>
        <dbReference type="ARBA" id="ARBA00023125"/>
    </source>
</evidence>
<sequence length="253" mass="28347">MNKRALGQNGSPLHESVRAEISRRIADGIYKPGDVIMSTAQLGEEFGVSSITVKRALRDLQSEGVLTSIPGKGTFVKDRRRFIREVDVCMSSQDDARRHGFDTKIELISITKERITDPALSVFELPNKVLLCVRKVIYADGVPIMYDSAYVPTNIADEIVDEFGERYIVDALRRHNVDIKDMSIIIDASPASVEAQRIFSIPNGYPTLRRLYDLKTKDPATFVIGIVESPFDRLACSVRLNSLQLSKMVKTKK</sequence>
<reference evidence="5 6" key="1">
    <citation type="submission" date="2024-01" db="EMBL/GenBank/DDBJ databases">
        <title>The diversity of rhizobia nodulating Mimosa spp. in eleven states of Brazil covering several biomes is determined by host plant, location, and edaphic factors.</title>
        <authorList>
            <person name="Rouws L."/>
            <person name="Barauna A."/>
            <person name="Beukes C."/>
            <person name="De Faria S.M."/>
            <person name="Gross E."/>
            <person name="Dos Reis Junior F.B."/>
            <person name="Simon M."/>
            <person name="Maluk M."/>
            <person name="Odee D.W."/>
            <person name="Kenicer G."/>
            <person name="Young J.P.W."/>
            <person name="Reis V.M."/>
            <person name="Zilli J."/>
            <person name="James E.K."/>
        </authorList>
    </citation>
    <scope>NUCLEOTIDE SEQUENCE [LARGE SCALE GENOMIC DNA]</scope>
    <source>
        <strain evidence="5 6">JPY77</strain>
    </source>
</reference>
<dbReference type="Gene3D" id="3.40.1410.10">
    <property type="entry name" value="Chorismate lyase-like"/>
    <property type="match status" value="1"/>
</dbReference>
<dbReference type="InterPro" id="IPR036390">
    <property type="entry name" value="WH_DNA-bd_sf"/>
</dbReference>
<dbReference type="PANTHER" id="PTHR44846:SF1">
    <property type="entry name" value="MANNOSYL-D-GLYCERATE TRANSPORT_METABOLISM SYSTEM REPRESSOR MNGR-RELATED"/>
    <property type="match status" value="1"/>
</dbReference>
<dbReference type="EMBL" id="JAZHGC010000117">
    <property type="protein sequence ID" value="MEM5292571.1"/>
    <property type="molecule type" value="Genomic_DNA"/>
</dbReference>
<dbReference type="Gene3D" id="1.10.10.10">
    <property type="entry name" value="Winged helix-like DNA-binding domain superfamily/Winged helix DNA-binding domain"/>
    <property type="match status" value="1"/>
</dbReference>
<keyword evidence="6" id="KW-1185">Reference proteome</keyword>
<evidence type="ECO:0000256" key="3">
    <source>
        <dbReference type="ARBA" id="ARBA00023163"/>
    </source>
</evidence>
<dbReference type="SUPFAM" id="SSF46785">
    <property type="entry name" value="Winged helix' DNA-binding domain"/>
    <property type="match status" value="1"/>
</dbReference>
<dbReference type="InterPro" id="IPR000524">
    <property type="entry name" value="Tscrpt_reg_HTH_GntR"/>
</dbReference>
<evidence type="ECO:0000259" key="4">
    <source>
        <dbReference type="PROSITE" id="PS50949"/>
    </source>
</evidence>
<protein>
    <submittedName>
        <fullName evidence="5">GntR family transcriptional regulator</fullName>
    </submittedName>
</protein>
<dbReference type="SMART" id="SM00345">
    <property type="entry name" value="HTH_GNTR"/>
    <property type="match status" value="1"/>
</dbReference>
<dbReference type="Proteomes" id="UP001494588">
    <property type="component" value="Unassembled WGS sequence"/>
</dbReference>
<dbReference type="RefSeq" id="WP_201662842.1">
    <property type="nucleotide sequence ID" value="NZ_CAJHCS010000089.1"/>
</dbReference>
<dbReference type="SUPFAM" id="SSF64288">
    <property type="entry name" value="Chorismate lyase-like"/>
    <property type="match status" value="1"/>
</dbReference>
<feature type="domain" description="HTH gntR-type" evidence="4">
    <location>
        <begin position="11"/>
        <end position="79"/>
    </location>
</feature>
<dbReference type="PROSITE" id="PS50949">
    <property type="entry name" value="HTH_GNTR"/>
    <property type="match status" value="1"/>
</dbReference>
<accession>A0ABU9QT02</accession>
<keyword evidence="2" id="KW-0238">DNA-binding</keyword>
<evidence type="ECO:0000313" key="5">
    <source>
        <dbReference type="EMBL" id="MEM5292571.1"/>
    </source>
</evidence>
<dbReference type="InterPro" id="IPR028978">
    <property type="entry name" value="Chorismate_lyase_/UTRA_dom_sf"/>
</dbReference>
<dbReference type="InterPro" id="IPR011663">
    <property type="entry name" value="UTRA"/>
</dbReference>